<dbReference type="InterPro" id="IPR034590">
    <property type="entry name" value="POLYCHOME/GIG1"/>
</dbReference>
<dbReference type="GO" id="GO:0051783">
    <property type="term" value="P:regulation of nuclear division"/>
    <property type="evidence" value="ECO:0007669"/>
    <property type="project" value="InterPro"/>
</dbReference>
<evidence type="ECO:0000256" key="1">
    <source>
        <dbReference type="SAM" id="MobiDB-lite"/>
    </source>
</evidence>
<gene>
    <name evidence="2" type="ORF">HanXRQr2_Chr05g0195911</name>
</gene>
<dbReference type="PANTHER" id="PTHR35119">
    <property type="entry name" value="PROTEIN POLYCHOME"/>
    <property type="match status" value="1"/>
</dbReference>
<dbReference type="EMBL" id="MNCJ02000320">
    <property type="protein sequence ID" value="KAF5804338.1"/>
    <property type="molecule type" value="Genomic_DNA"/>
</dbReference>
<accession>A0A9K3NM50</accession>
<feature type="region of interest" description="Disordered" evidence="1">
    <location>
        <begin position="46"/>
        <end position="116"/>
    </location>
</feature>
<evidence type="ECO:0000313" key="3">
    <source>
        <dbReference type="Proteomes" id="UP000215914"/>
    </source>
</evidence>
<feature type="region of interest" description="Disordered" evidence="1">
    <location>
        <begin position="142"/>
        <end position="168"/>
    </location>
</feature>
<evidence type="ECO:0008006" key="4">
    <source>
        <dbReference type="Google" id="ProtNLM"/>
    </source>
</evidence>
<evidence type="ECO:0000313" key="2">
    <source>
        <dbReference type="EMBL" id="KAF5804338.1"/>
    </source>
</evidence>
<reference evidence="2" key="2">
    <citation type="submission" date="2020-06" db="EMBL/GenBank/DDBJ databases">
        <title>Helianthus annuus Genome sequencing and assembly Release 2.</title>
        <authorList>
            <person name="Gouzy J."/>
            <person name="Langlade N."/>
            <person name="Munos S."/>
        </authorList>
    </citation>
    <scope>NUCLEOTIDE SEQUENCE</scope>
    <source>
        <tissue evidence="2">Leaves</tissue>
    </source>
</reference>
<comment type="caution">
    <text evidence="2">The sequence shown here is derived from an EMBL/GenBank/DDBJ whole genome shotgun (WGS) entry which is preliminary data.</text>
</comment>
<dbReference type="Gramene" id="mRNA:HanXRQr2_Chr05g0195911">
    <property type="protein sequence ID" value="mRNA:HanXRQr2_Chr05g0195911"/>
    <property type="gene ID" value="HanXRQr2_Chr05g0195911"/>
</dbReference>
<dbReference type="PANTHER" id="PTHR35119:SF1">
    <property type="entry name" value="PROTEIN POLYCHOME"/>
    <property type="match status" value="1"/>
</dbReference>
<reference evidence="2" key="1">
    <citation type="journal article" date="2017" name="Nature">
        <title>The sunflower genome provides insights into oil metabolism, flowering and Asterid evolution.</title>
        <authorList>
            <person name="Badouin H."/>
            <person name="Gouzy J."/>
            <person name="Grassa C.J."/>
            <person name="Murat F."/>
            <person name="Staton S.E."/>
            <person name="Cottret L."/>
            <person name="Lelandais-Briere C."/>
            <person name="Owens G.L."/>
            <person name="Carrere S."/>
            <person name="Mayjonade B."/>
            <person name="Legrand L."/>
            <person name="Gill N."/>
            <person name="Kane N.C."/>
            <person name="Bowers J.E."/>
            <person name="Hubner S."/>
            <person name="Bellec A."/>
            <person name="Berard A."/>
            <person name="Berges H."/>
            <person name="Blanchet N."/>
            <person name="Boniface M.C."/>
            <person name="Brunel D."/>
            <person name="Catrice O."/>
            <person name="Chaidir N."/>
            <person name="Claudel C."/>
            <person name="Donnadieu C."/>
            <person name="Faraut T."/>
            <person name="Fievet G."/>
            <person name="Helmstetter N."/>
            <person name="King M."/>
            <person name="Knapp S.J."/>
            <person name="Lai Z."/>
            <person name="Le Paslier M.C."/>
            <person name="Lippi Y."/>
            <person name="Lorenzon L."/>
            <person name="Mandel J.R."/>
            <person name="Marage G."/>
            <person name="Marchand G."/>
            <person name="Marquand E."/>
            <person name="Bret-Mestries E."/>
            <person name="Morien E."/>
            <person name="Nambeesan S."/>
            <person name="Nguyen T."/>
            <person name="Pegot-Espagnet P."/>
            <person name="Pouilly N."/>
            <person name="Raftis F."/>
            <person name="Sallet E."/>
            <person name="Schiex T."/>
            <person name="Thomas J."/>
            <person name="Vandecasteele C."/>
            <person name="Vares D."/>
            <person name="Vear F."/>
            <person name="Vautrin S."/>
            <person name="Crespi M."/>
            <person name="Mangin B."/>
            <person name="Burke J.M."/>
            <person name="Salse J."/>
            <person name="Munos S."/>
            <person name="Vincourt P."/>
            <person name="Rieseberg L.H."/>
            <person name="Langlade N.B."/>
        </authorList>
    </citation>
    <scope>NUCLEOTIDE SEQUENCE</scope>
    <source>
        <tissue evidence="2">Leaves</tissue>
    </source>
</reference>
<dbReference type="GO" id="GO:0005634">
    <property type="term" value="C:nucleus"/>
    <property type="evidence" value="ECO:0007669"/>
    <property type="project" value="InterPro"/>
</dbReference>
<organism evidence="2 3">
    <name type="scientific">Helianthus annuus</name>
    <name type="common">Common sunflower</name>
    <dbReference type="NCBI Taxonomy" id="4232"/>
    <lineage>
        <taxon>Eukaryota</taxon>
        <taxon>Viridiplantae</taxon>
        <taxon>Streptophyta</taxon>
        <taxon>Embryophyta</taxon>
        <taxon>Tracheophyta</taxon>
        <taxon>Spermatophyta</taxon>
        <taxon>Magnoliopsida</taxon>
        <taxon>eudicotyledons</taxon>
        <taxon>Gunneridae</taxon>
        <taxon>Pentapetalae</taxon>
        <taxon>asterids</taxon>
        <taxon>campanulids</taxon>
        <taxon>Asterales</taxon>
        <taxon>Asteraceae</taxon>
        <taxon>Asteroideae</taxon>
        <taxon>Heliantheae alliance</taxon>
        <taxon>Heliantheae</taxon>
        <taxon>Helianthus</taxon>
    </lineage>
</organism>
<proteinExistence type="predicted"/>
<dbReference type="Proteomes" id="UP000215914">
    <property type="component" value="Unassembled WGS sequence"/>
</dbReference>
<protein>
    <recommendedName>
        <fullName evidence="4">Uv-b-insensitive 4</fullName>
    </recommendedName>
</protein>
<name>A0A9K3NM50_HELAN</name>
<dbReference type="OrthoDB" id="1916775at2759"/>
<keyword evidence="3" id="KW-1185">Reference proteome</keyword>
<dbReference type="AlphaFoldDB" id="A0A9K3NM50"/>
<sequence>MPEARDRLTRSNNGVTEMYDRRRTAIGSIGIFLDDETEGSINLTPFRWGSTPLTGGGGGSGQPTRTRGVSGRGLFETPMPVYRRGSRSQNTPPSGNSSRRGRGGRTGPRGVLPAWYPRTPLGDITHVVRAIERRRERMGDGVGRVLGSPIPIRMDHQPADQDTSPSDAQLERDLSFVTPKPKVGSKMFKQSVLGRVPLILTTVANQCEGESELQTPQKRLLNSIEIVEKVVMEELYRLKRTPSAKRAEREKRVKTLMSMR</sequence>